<feature type="non-terminal residue" evidence="4">
    <location>
        <position position="1"/>
    </location>
</feature>
<organism evidence="4 5">
    <name type="scientific">Colletotrichum musicola</name>
    <dbReference type="NCBI Taxonomy" id="2175873"/>
    <lineage>
        <taxon>Eukaryota</taxon>
        <taxon>Fungi</taxon>
        <taxon>Dikarya</taxon>
        <taxon>Ascomycota</taxon>
        <taxon>Pezizomycotina</taxon>
        <taxon>Sordariomycetes</taxon>
        <taxon>Hypocreomycetidae</taxon>
        <taxon>Glomerellales</taxon>
        <taxon>Glomerellaceae</taxon>
        <taxon>Colletotrichum</taxon>
        <taxon>Colletotrichum orchidearum species complex</taxon>
    </lineage>
</organism>
<dbReference type="PROSITE" id="PS00678">
    <property type="entry name" value="WD_REPEATS_1"/>
    <property type="match status" value="3"/>
</dbReference>
<keyword evidence="2" id="KW-0677">Repeat</keyword>
<dbReference type="PROSITE" id="PS50082">
    <property type="entry name" value="WD_REPEATS_2"/>
    <property type="match status" value="4"/>
</dbReference>
<dbReference type="OrthoDB" id="5240432at2759"/>
<name>A0A8H6IN02_9PEZI</name>
<dbReference type="PROSITE" id="PS50294">
    <property type="entry name" value="WD_REPEATS_REGION"/>
    <property type="match status" value="3"/>
</dbReference>
<evidence type="ECO:0000313" key="5">
    <source>
        <dbReference type="Proteomes" id="UP000639643"/>
    </source>
</evidence>
<feature type="repeat" description="WD" evidence="3">
    <location>
        <begin position="60"/>
        <end position="101"/>
    </location>
</feature>
<comment type="caution">
    <text evidence="4">The sequence shown here is derived from an EMBL/GenBank/DDBJ whole genome shotgun (WGS) entry which is preliminary data.</text>
</comment>
<accession>A0A8H6IN02</accession>
<dbReference type="Proteomes" id="UP000639643">
    <property type="component" value="Unassembled WGS sequence"/>
</dbReference>
<keyword evidence="5" id="KW-1185">Reference proteome</keyword>
<dbReference type="CDD" id="cd00200">
    <property type="entry name" value="WD40"/>
    <property type="match status" value="1"/>
</dbReference>
<dbReference type="InterPro" id="IPR036322">
    <property type="entry name" value="WD40_repeat_dom_sf"/>
</dbReference>
<dbReference type="AlphaFoldDB" id="A0A8H6IN02"/>
<dbReference type="InterPro" id="IPR001680">
    <property type="entry name" value="WD40_rpt"/>
</dbReference>
<reference evidence="4" key="1">
    <citation type="journal article" date="2020" name="Phytopathology">
        <title>Genome Sequence Resources of Colletotrichum truncatum, C. plurivorum, C. musicola, and C. sojae: Four Species Pathogenic to Soybean (Glycine max).</title>
        <authorList>
            <person name="Rogerio F."/>
            <person name="Boufleur T.R."/>
            <person name="Ciampi-Guillardi M."/>
            <person name="Sukno S.A."/>
            <person name="Thon M.R."/>
            <person name="Massola Junior N.S."/>
            <person name="Baroncelli R."/>
        </authorList>
    </citation>
    <scope>NUCLEOTIDE SEQUENCE</scope>
    <source>
        <strain evidence="4">LFN0074</strain>
    </source>
</reference>
<sequence>DYTVKLWDTATGQCQQTLEGHSSTVNSVAFSPDGRQLASGSDDKTVKLWDTATGQCQQTLEGHSHWVMSVAFSPDGRQLASGSGDKTVKLWDTATGQCQQTLEGHSSTVFSVAFSPDGRQLASGSSDYTVKLWDTATGQCQQTLKGHSSLENVFEVAIQERTGDLMGQRHMLSQQDVWITNRAQNILWLPPEYRASSHAEDGSKIAVGCRSGRVLLLCFESEYQQLSSTSY</sequence>
<proteinExistence type="predicted"/>
<dbReference type="InterPro" id="IPR020472">
    <property type="entry name" value="WD40_PAC1"/>
</dbReference>
<evidence type="ECO:0000256" key="2">
    <source>
        <dbReference type="ARBA" id="ARBA00022737"/>
    </source>
</evidence>
<evidence type="ECO:0000313" key="4">
    <source>
        <dbReference type="EMBL" id="KAF6785943.1"/>
    </source>
</evidence>
<dbReference type="Pfam" id="PF25173">
    <property type="entry name" value="Beta-prop_WDR3_1st"/>
    <property type="match status" value="1"/>
</dbReference>
<dbReference type="EMBL" id="WIGM01001966">
    <property type="protein sequence ID" value="KAF6785943.1"/>
    <property type="molecule type" value="Genomic_DNA"/>
</dbReference>
<keyword evidence="1 3" id="KW-0853">WD repeat</keyword>
<gene>
    <name evidence="4" type="ORF">CMUS01_16540</name>
</gene>
<dbReference type="SUPFAM" id="SSF50978">
    <property type="entry name" value="WD40 repeat-like"/>
    <property type="match status" value="1"/>
</dbReference>
<feature type="repeat" description="WD" evidence="3">
    <location>
        <begin position="102"/>
        <end position="143"/>
    </location>
</feature>
<evidence type="ECO:0008006" key="6">
    <source>
        <dbReference type="Google" id="ProtNLM"/>
    </source>
</evidence>
<dbReference type="PANTHER" id="PTHR19848">
    <property type="entry name" value="WD40 REPEAT PROTEIN"/>
    <property type="match status" value="1"/>
</dbReference>
<evidence type="ECO:0000256" key="1">
    <source>
        <dbReference type="ARBA" id="ARBA00022574"/>
    </source>
</evidence>
<evidence type="ECO:0000256" key="3">
    <source>
        <dbReference type="PROSITE-ProRule" id="PRU00221"/>
    </source>
</evidence>
<dbReference type="SMART" id="SM00320">
    <property type="entry name" value="WD40"/>
    <property type="match status" value="3"/>
</dbReference>
<dbReference type="InterPro" id="IPR015943">
    <property type="entry name" value="WD40/YVTN_repeat-like_dom_sf"/>
</dbReference>
<dbReference type="PANTHER" id="PTHR19848:SF8">
    <property type="entry name" value="F-BOX AND WD REPEAT DOMAIN CONTAINING 7"/>
    <property type="match status" value="1"/>
</dbReference>
<dbReference type="PRINTS" id="PR00320">
    <property type="entry name" value="GPROTEINBRPT"/>
</dbReference>
<feature type="repeat" description="WD" evidence="3">
    <location>
        <begin position="1"/>
        <end position="17"/>
    </location>
</feature>
<protein>
    <recommendedName>
        <fullName evidence="6">Vegetative incompatibility protein HET-E-1</fullName>
    </recommendedName>
</protein>
<feature type="repeat" description="WD" evidence="3">
    <location>
        <begin position="18"/>
        <end position="59"/>
    </location>
</feature>
<dbReference type="InterPro" id="IPR019775">
    <property type="entry name" value="WD40_repeat_CS"/>
</dbReference>
<dbReference type="Gene3D" id="2.130.10.10">
    <property type="entry name" value="YVTN repeat-like/Quinoprotein amine dehydrogenase"/>
    <property type="match status" value="2"/>
</dbReference>